<organism evidence="9 10">
    <name type="scientific">Testicularia cyperi</name>
    <dbReference type="NCBI Taxonomy" id="1882483"/>
    <lineage>
        <taxon>Eukaryota</taxon>
        <taxon>Fungi</taxon>
        <taxon>Dikarya</taxon>
        <taxon>Basidiomycota</taxon>
        <taxon>Ustilaginomycotina</taxon>
        <taxon>Ustilaginomycetes</taxon>
        <taxon>Ustilaginales</taxon>
        <taxon>Anthracoideaceae</taxon>
        <taxon>Testicularia</taxon>
    </lineage>
</organism>
<evidence type="ECO:0000256" key="6">
    <source>
        <dbReference type="ARBA" id="ARBA00023242"/>
    </source>
</evidence>
<evidence type="ECO:0000256" key="2">
    <source>
        <dbReference type="ARBA" id="ARBA00006898"/>
    </source>
</evidence>
<sequence length="272" mass="29811">MKVLKPRAALLSDFEVLRVLKQLEQEQQDRTAKAHEPASEDGATRDQLQTQGEDDDVWLTKIPENLRTVQYETISALSQITRPCAHQTEHGIAAFLEALQQRGYSVTDAESRRGALGLNKSERLQIVNNAPQSIVELHTLVEELQERFHPHQIDEIVCLVQTHLPINSDGLGNEYAEQGAQTLAYEESGGPTDEGVSAAAVKPAQRSEFTGQTAAAAELGVSQEGGLAHVPGPDPEHQVADIEYEEDAMDDDDVFVNEGFGEVGVEHEDPDD</sequence>
<evidence type="ECO:0000313" key="10">
    <source>
        <dbReference type="Proteomes" id="UP000246740"/>
    </source>
</evidence>
<evidence type="ECO:0000259" key="8">
    <source>
        <dbReference type="SMART" id="SM00657"/>
    </source>
</evidence>
<evidence type="ECO:0000256" key="1">
    <source>
        <dbReference type="ARBA" id="ARBA00004123"/>
    </source>
</evidence>
<dbReference type="SMART" id="SM00657">
    <property type="entry name" value="RPOL4c"/>
    <property type="match status" value="1"/>
</dbReference>
<comment type="similarity">
    <text evidence="2">Belongs to the eukaryotic RPC9 RNA polymerase subunit family.</text>
</comment>
<dbReference type="InParanoid" id="A0A317XS26"/>
<gene>
    <name evidence="9" type="ORF">BCV70DRAFT_199948</name>
</gene>
<name>A0A317XS26_9BASI</name>
<evidence type="ECO:0000313" key="9">
    <source>
        <dbReference type="EMBL" id="PWZ00680.1"/>
    </source>
</evidence>
<dbReference type="InterPro" id="IPR006590">
    <property type="entry name" value="RNA_pol_Rpb4/RPC9_core"/>
</dbReference>
<keyword evidence="6" id="KW-0539">Nucleus</keyword>
<evidence type="ECO:0000256" key="5">
    <source>
        <dbReference type="ARBA" id="ARBA00023163"/>
    </source>
</evidence>
<dbReference type="EMBL" id="KZ819192">
    <property type="protein sequence ID" value="PWZ00680.1"/>
    <property type="molecule type" value="Genomic_DNA"/>
</dbReference>
<evidence type="ECO:0000256" key="3">
    <source>
        <dbReference type="ARBA" id="ARBA00016672"/>
    </source>
</evidence>
<dbReference type="OrthoDB" id="1746530at2759"/>
<dbReference type="GO" id="GO:0005666">
    <property type="term" value="C:RNA polymerase III complex"/>
    <property type="evidence" value="ECO:0007669"/>
    <property type="project" value="InterPro"/>
</dbReference>
<dbReference type="STRING" id="1882483.A0A317XS26"/>
<dbReference type="Gene3D" id="1.20.1250.40">
    <property type="match status" value="1"/>
</dbReference>
<keyword evidence="4" id="KW-0240">DNA-directed RNA polymerase</keyword>
<dbReference type="InterPro" id="IPR010997">
    <property type="entry name" value="HRDC-like_sf"/>
</dbReference>
<dbReference type="PANTHER" id="PTHR15561">
    <property type="entry name" value="CALCITONIN GENE-RELATED PEPTIDE-RECEPTOR COMPONENT PROTEIN"/>
    <property type="match status" value="1"/>
</dbReference>
<dbReference type="SUPFAM" id="SSF47819">
    <property type="entry name" value="HRDC-like"/>
    <property type="match status" value="1"/>
</dbReference>
<protein>
    <recommendedName>
        <fullName evidence="3">DNA-directed RNA polymerase III subunit RPC9</fullName>
    </recommendedName>
</protein>
<evidence type="ECO:0000256" key="7">
    <source>
        <dbReference type="SAM" id="MobiDB-lite"/>
    </source>
</evidence>
<reference evidence="9 10" key="1">
    <citation type="journal article" date="2018" name="Mol. Biol. Evol.">
        <title>Broad Genomic Sampling Reveals a Smut Pathogenic Ancestry of the Fungal Clade Ustilaginomycotina.</title>
        <authorList>
            <person name="Kijpornyongpan T."/>
            <person name="Mondo S.J."/>
            <person name="Barry K."/>
            <person name="Sandor L."/>
            <person name="Lee J."/>
            <person name="Lipzen A."/>
            <person name="Pangilinan J."/>
            <person name="LaButti K."/>
            <person name="Hainaut M."/>
            <person name="Henrissat B."/>
            <person name="Grigoriev I.V."/>
            <person name="Spatafora J.W."/>
            <person name="Aime M.C."/>
        </authorList>
    </citation>
    <scope>NUCLEOTIDE SEQUENCE [LARGE SCALE GENOMIC DNA]</scope>
    <source>
        <strain evidence="9 10">MCA 3645</strain>
    </source>
</reference>
<evidence type="ECO:0000256" key="4">
    <source>
        <dbReference type="ARBA" id="ARBA00022478"/>
    </source>
</evidence>
<feature type="domain" description="RNA polymerase Rpb4/RPC9 core" evidence="8">
    <location>
        <begin position="1"/>
        <end position="167"/>
    </location>
</feature>
<dbReference type="FunCoup" id="A0A317XS26">
    <property type="interactions" value="83"/>
</dbReference>
<feature type="compositionally biased region" description="Basic and acidic residues" evidence="7">
    <location>
        <begin position="25"/>
        <end position="44"/>
    </location>
</feature>
<dbReference type="GO" id="GO:0006384">
    <property type="term" value="P:transcription initiation at RNA polymerase III promoter"/>
    <property type="evidence" value="ECO:0007669"/>
    <property type="project" value="InterPro"/>
</dbReference>
<dbReference type="AlphaFoldDB" id="A0A317XS26"/>
<dbReference type="InterPro" id="IPR005574">
    <property type="entry name" value="Rpb4/RPC9"/>
</dbReference>
<keyword evidence="10" id="KW-1185">Reference proteome</keyword>
<dbReference type="Proteomes" id="UP000246740">
    <property type="component" value="Unassembled WGS sequence"/>
</dbReference>
<dbReference type="GO" id="GO:0000166">
    <property type="term" value="F:nucleotide binding"/>
    <property type="evidence" value="ECO:0007669"/>
    <property type="project" value="InterPro"/>
</dbReference>
<dbReference type="Pfam" id="PF03874">
    <property type="entry name" value="RNA_pol_Rpb4"/>
    <property type="match status" value="1"/>
</dbReference>
<accession>A0A317XS26</accession>
<proteinExistence type="inferred from homology"/>
<feature type="region of interest" description="Disordered" evidence="7">
    <location>
        <begin position="25"/>
        <end position="55"/>
    </location>
</feature>
<dbReference type="InterPro" id="IPR038324">
    <property type="entry name" value="Rpb4/RPC9_sf"/>
</dbReference>
<keyword evidence="5" id="KW-0804">Transcription</keyword>
<dbReference type="PANTHER" id="PTHR15561:SF0">
    <property type="entry name" value="DNA-DIRECTED RNA POLYMERASE III SUBUNIT RPC9"/>
    <property type="match status" value="1"/>
</dbReference>
<dbReference type="InterPro" id="IPR038846">
    <property type="entry name" value="RPC9"/>
</dbReference>
<comment type="subcellular location">
    <subcellularLocation>
        <location evidence="1">Nucleus</location>
    </subcellularLocation>
</comment>